<dbReference type="AlphaFoldDB" id="A1K952"/>
<evidence type="ECO:0000256" key="4">
    <source>
        <dbReference type="SAM" id="SignalP"/>
    </source>
</evidence>
<dbReference type="RefSeq" id="WP_011766467.1">
    <property type="nucleotide sequence ID" value="NC_008702.1"/>
</dbReference>
<dbReference type="GO" id="GO:0042597">
    <property type="term" value="C:periplasmic space"/>
    <property type="evidence" value="ECO:0007669"/>
    <property type="project" value="UniProtKB-SubCell"/>
</dbReference>
<evidence type="ECO:0000313" key="6">
    <source>
        <dbReference type="EMBL" id="CAL95357.1"/>
    </source>
</evidence>
<dbReference type="HOGENOM" id="CLU_070510_2_1_4"/>
<evidence type="ECO:0000256" key="1">
    <source>
        <dbReference type="ARBA" id="ARBA00004418"/>
    </source>
</evidence>
<dbReference type="PANTHER" id="PTHR36307:SF1">
    <property type="entry name" value="FLAGELLA BASAL BODY P-RING FORMATION PROTEIN FLGA"/>
    <property type="match status" value="1"/>
</dbReference>
<evidence type="ECO:0000256" key="2">
    <source>
        <dbReference type="ARBA" id="ARBA00022729"/>
    </source>
</evidence>
<dbReference type="eggNOG" id="COG1261">
    <property type="taxonomic scope" value="Bacteria"/>
</dbReference>
<dbReference type="SMART" id="SM00858">
    <property type="entry name" value="SAF"/>
    <property type="match status" value="1"/>
</dbReference>
<dbReference type="Gene3D" id="3.90.1210.10">
    <property type="entry name" value="Antifreeze-like/N-acetylneuraminic acid synthase C-terminal domain"/>
    <property type="match status" value="1"/>
</dbReference>
<keyword evidence="6" id="KW-0966">Cell projection</keyword>
<keyword evidence="3" id="KW-0574">Periplasm</keyword>
<evidence type="ECO:0000313" key="7">
    <source>
        <dbReference type="Proteomes" id="UP000002588"/>
    </source>
</evidence>
<dbReference type="InterPro" id="IPR039246">
    <property type="entry name" value="Flagellar_FlgA"/>
</dbReference>
<dbReference type="CDD" id="cd11614">
    <property type="entry name" value="SAF_CpaB_FlgA_like"/>
    <property type="match status" value="1"/>
</dbReference>
<dbReference type="KEGG" id="azo:azo2741"/>
<dbReference type="PANTHER" id="PTHR36307">
    <property type="entry name" value="FLAGELLA BASAL BODY P-RING FORMATION PROTEIN FLGA"/>
    <property type="match status" value="1"/>
</dbReference>
<dbReference type="GO" id="GO:0044780">
    <property type="term" value="P:bacterial-type flagellum assembly"/>
    <property type="evidence" value="ECO:0007669"/>
    <property type="project" value="InterPro"/>
</dbReference>
<keyword evidence="6" id="KW-0282">Flagellum</keyword>
<gene>
    <name evidence="6" type="primary">flgA</name>
    <name evidence="6" type="ordered locus">azo2741</name>
</gene>
<dbReference type="Pfam" id="PF13144">
    <property type="entry name" value="ChapFlgA"/>
    <property type="match status" value="1"/>
</dbReference>
<feature type="domain" description="SAF" evidence="5">
    <location>
        <begin position="132"/>
        <end position="194"/>
    </location>
</feature>
<feature type="signal peptide" evidence="4">
    <location>
        <begin position="1"/>
        <end position="49"/>
    </location>
</feature>
<sequence length="256" mass="26593">MKRTRLPARPPCRRGPAALSAFLRPAAFARLPFTLLAAAGALLAGNVSAQQPAAPVTAAVIRFLEQEARGLPGRVAVSVTPLDARNQLPPCMSLVPFLPAGTRAWGQISVGVRCDSPVEWTAYLQARVSVLGEYLVTAQPLRAGQIIGPADLVRRDGDLATLPDNTLTDVAQASGQYTRFAIAQGSPLRADMLRIPPAVRQGQTVQVVTVGSGFRVSSEGVALNNGAPGDPVRVRLGGGQVVTGAARAGGVVEVTP</sequence>
<reference evidence="6 7" key="1">
    <citation type="journal article" date="2006" name="Nat. Biotechnol.">
        <title>Complete genome of the mutualistic, N2-fixing grass endophyte Azoarcus sp. strain BH72.</title>
        <authorList>
            <person name="Krause A."/>
            <person name="Ramakumar A."/>
            <person name="Bartels D."/>
            <person name="Battistoni F."/>
            <person name="Bekel T."/>
            <person name="Boch J."/>
            <person name="Boehm M."/>
            <person name="Friedrich F."/>
            <person name="Hurek T."/>
            <person name="Krause L."/>
            <person name="Linke B."/>
            <person name="McHardy A.C."/>
            <person name="Sarkar A."/>
            <person name="Schneiker S."/>
            <person name="Syed A.A."/>
            <person name="Thauer R."/>
            <person name="Vorhoelter F.-J."/>
            <person name="Weidner S."/>
            <person name="Puehler A."/>
            <person name="Reinhold-Hurek B."/>
            <person name="Kaiser O."/>
            <person name="Goesmann A."/>
        </authorList>
    </citation>
    <scope>NUCLEOTIDE SEQUENCE [LARGE SCALE GENOMIC DNA]</scope>
    <source>
        <strain evidence="6 7">BH72</strain>
    </source>
</reference>
<protein>
    <submittedName>
        <fullName evidence="6">Chaperon for flagellar basal body P-ring formation</fullName>
    </submittedName>
</protein>
<keyword evidence="7" id="KW-1185">Reference proteome</keyword>
<dbReference type="InterPro" id="IPR017585">
    <property type="entry name" value="SAF_FlgA"/>
</dbReference>
<keyword evidence="2 4" id="KW-0732">Signal</keyword>
<accession>A1K952</accession>
<dbReference type="InterPro" id="IPR013974">
    <property type="entry name" value="SAF"/>
</dbReference>
<dbReference type="InterPro" id="IPR041231">
    <property type="entry name" value="FlgA_N"/>
</dbReference>
<dbReference type="Gene3D" id="2.30.30.760">
    <property type="match status" value="1"/>
</dbReference>
<comment type="subcellular location">
    <subcellularLocation>
        <location evidence="1">Periplasm</location>
    </subcellularLocation>
</comment>
<evidence type="ECO:0000256" key="3">
    <source>
        <dbReference type="ARBA" id="ARBA00022764"/>
    </source>
</evidence>
<dbReference type="STRING" id="62928.azo2741"/>
<dbReference type="NCBIfam" id="TIGR03170">
    <property type="entry name" value="flgA_cterm"/>
    <property type="match status" value="1"/>
</dbReference>
<dbReference type="Pfam" id="PF17656">
    <property type="entry name" value="ChapFlgA_N"/>
    <property type="match status" value="1"/>
</dbReference>
<feature type="chain" id="PRO_5002635648" evidence="4">
    <location>
        <begin position="50"/>
        <end position="256"/>
    </location>
</feature>
<keyword evidence="6" id="KW-0969">Cilium</keyword>
<dbReference type="Proteomes" id="UP000002588">
    <property type="component" value="Chromosome"/>
</dbReference>
<name>A1K952_AZOSB</name>
<evidence type="ECO:0000259" key="5">
    <source>
        <dbReference type="SMART" id="SM00858"/>
    </source>
</evidence>
<dbReference type="EMBL" id="AM406670">
    <property type="protein sequence ID" value="CAL95357.1"/>
    <property type="molecule type" value="Genomic_DNA"/>
</dbReference>
<proteinExistence type="predicted"/>
<organism evidence="6 7">
    <name type="scientific">Azoarcus sp. (strain BH72)</name>
    <dbReference type="NCBI Taxonomy" id="418699"/>
    <lineage>
        <taxon>Bacteria</taxon>
        <taxon>Pseudomonadati</taxon>
        <taxon>Pseudomonadota</taxon>
        <taxon>Betaproteobacteria</taxon>
        <taxon>Rhodocyclales</taxon>
        <taxon>Zoogloeaceae</taxon>
        <taxon>Azoarcus</taxon>
    </lineage>
</organism>